<dbReference type="InterPro" id="IPR000300">
    <property type="entry name" value="IPPc"/>
</dbReference>
<comment type="similarity">
    <text evidence="1">Belongs to the inositol 1,4,5-trisphosphate 5-phosphatase type II family.</text>
</comment>
<dbReference type="AlphaFoldDB" id="A0A1Y1M983"/>
<dbReference type="RefSeq" id="XP_031356342.1">
    <property type="nucleotide sequence ID" value="XM_031500482.1"/>
</dbReference>
<dbReference type="FunFam" id="3.60.10.10:FF:000060">
    <property type="entry name" value="Uncharacterized protein, isoform C"/>
    <property type="match status" value="1"/>
</dbReference>
<evidence type="ECO:0000313" key="3">
    <source>
        <dbReference type="EMBL" id="JAV79887.1"/>
    </source>
</evidence>
<dbReference type="GO" id="GO:0004439">
    <property type="term" value="F:phosphatidylinositol-4,5-bisphosphate 5-phosphatase activity"/>
    <property type="evidence" value="ECO:0007669"/>
    <property type="project" value="TreeGrafter"/>
</dbReference>
<dbReference type="GO" id="GO:0001726">
    <property type="term" value="C:ruffle"/>
    <property type="evidence" value="ECO:0007669"/>
    <property type="project" value="TreeGrafter"/>
</dbReference>
<dbReference type="PANTHER" id="PTHR11200">
    <property type="entry name" value="INOSITOL 5-PHOSPHATASE"/>
    <property type="match status" value="1"/>
</dbReference>
<dbReference type="InterPro" id="IPR041611">
    <property type="entry name" value="SKICH"/>
</dbReference>
<dbReference type="GO" id="GO:0046856">
    <property type="term" value="P:phosphatidylinositol dephosphorylation"/>
    <property type="evidence" value="ECO:0007669"/>
    <property type="project" value="InterPro"/>
</dbReference>
<dbReference type="InterPro" id="IPR036691">
    <property type="entry name" value="Endo/exonu/phosph_ase_sf"/>
</dbReference>
<dbReference type="InterPro" id="IPR046985">
    <property type="entry name" value="IP5"/>
</dbReference>
<dbReference type="EMBL" id="GEZM01042397">
    <property type="protein sequence ID" value="JAV79887.1"/>
    <property type="molecule type" value="Transcribed_RNA"/>
</dbReference>
<dbReference type="SMART" id="SM00128">
    <property type="entry name" value="IPPc"/>
    <property type="match status" value="1"/>
</dbReference>
<feature type="domain" description="Inositol polyphosphate-related phosphatase" evidence="2">
    <location>
        <begin position="2"/>
        <end position="312"/>
    </location>
</feature>
<evidence type="ECO:0000256" key="1">
    <source>
        <dbReference type="ARBA" id="ARBA00005910"/>
    </source>
</evidence>
<protein>
    <recommendedName>
        <fullName evidence="2">Inositol polyphosphate-related phosphatase domain-containing protein</fullName>
    </recommendedName>
</protein>
<dbReference type="PANTHER" id="PTHR11200:SF275">
    <property type="entry name" value="LD06095P"/>
    <property type="match status" value="1"/>
</dbReference>
<evidence type="ECO:0000259" key="2">
    <source>
        <dbReference type="SMART" id="SM00128"/>
    </source>
</evidence>
<reference evidence="3" key="1">
    <citation type="journal article" date="2016" name="Sci. Rep.">
        <title>Molecular characterization of firefly nuptial gifts: a multi-omics approach sheds light on postcopulatory sexual selection.</title>
        <authorList>
            <person name="Al-Wathiqui N."/>
            <person name="Fallon T.R."/>
            <person name="South A."/>
            <person name="Weng J.K."/>
            <person name="Lewis S.M."/>
        </authorList>
    </citation>
    <scope>NUCLEOTIDE SEQUENCE</scope>
</reference>
<dbReference type="GO" id="GO:0005886">
    <property type="term" value="C:plasma membrane"/>
    <property type="evidence" value="ECO:0007669"/>
    <property type="project" value="TreeGrafter"/>
</dbReference>
<accession>A0A1Y1M983</accession>
<dbReference type="SUPFAM" id="SSF56219">
    <property type="entry name" value="DNase I-like"/>
    <property type="match status" value="1"/>
</dbReference>
<dbReference type="Gene3D" id="3.60.10.10">
    <property type="entry name" value="Endonuclease/exonuclease/phosphatase"/>
    <property type="match status" value="1"/>
</dbReference>
<sequence length="436" mass="50274">MDNLKLYMVTYNVGTTSPDQDLHDLLSLNPNAKNEKSLPDFYVVSLQEVKSKPANMLMDSLFNDSWTNSTCNILAARDYVKLKTIRLQGLVLSVYSLRKHLFNVREIESEYTRTGLSGMWGNKGAVSVRLGAYGCSLCFVNSHLAAHDEGLDDRVEDYNAIIKDQEFHVPEHTEIFFHDYVFWMGDLNFRLMEQYEMAPDEIERLIKKGELEKLFAYDQLRHVMSTGKAFSELTEADPKFAPTFKFGVGSDDYDHKRRPAWTDRILYKVNSNNYENVTLKLEQKSYVCHGQYTVSDHRPVSAEFVIKVFSENLDESVQFEKIPVWYLDEENIATYKFTKDTLKNKDDWIGVFRENFNALDDYVVYEYVNKSSSPLPASKSPHRGTHHEGLRYTLTFPELPLGRSCSAVQLIYFSLTEDNVQTVLGISDPIPLKKKD</sequence>
<dbReference type="Pfam" id="PF17751">
    <property type="entry name" value="SKICH"/>
    <property type="match status" value="1"/>
</dbReference>
<dbReference type="GO" id="GO:0005737">
    <property type="term" value="C:cytoplasm"/>
    <property type="evidence" value="ECO:0007669"/>
    <property type="project" value="TreeGrafter"/>
</dbReference>
<name>A0A1Y1M983_PHOPY</name>
<organism evidence="3">
    <name type="scientific">Photinus pyralis</name>
    <name type="common">Common eastern firefly</name>
    <name type="synonym">Lampyris pyralis</name>
    <dbReference type="NCBI Taxonomy" id="7054"/>
    <lineage>
        <taxon>Eukaryota</taxon>
        <taxon>Metazoa</taxon>
        <taxon>Ecdysozoa</taxon>
        <taxon>Arthropoda</taxon>
        <taxon>Hexapoda</taxon>
        <taxon>Insecta</taxon>
        <taxon>Pterygota</taxon>
        <taxon>Neoptera</taxon>
        <taxon>Endopterygota</taxon>
        <taxon>Coleoptera</taxon>
        <taxon>Polyphaga</taxon>
        <taxon>Elateriformia</taxon>
        <taxon>Elateroidea</taxon>
        <taxon>Lampyridae</taxon>
        <taxon>Lampyrinae</taxon>
        <taxon>Photinus</taxon>
    </lineage>
</organism>
<dbReference type="GeneID" id="116180479"/>
<dbReference type="Gene3D" id="2.60.40.2840">
    <property type="match status" value="1"/>
</dbReference>
<dbReference type="Pfam" id="PF22669">
    <property type="entry name" value="Exo_endo_phos2"/>
    <property type="match status" value="1"/>
</dbReference>
<proteinExistence type="inferred from homology"/>